<dbReference type="EMBL" id="JAEFCI010000830">
    <property type="protein sequence ID" value="KAG5463307.1"/>
    <property type="molecule type" value="Genomic_DNA"/>
</dbReference>
<gene>
    <name evidence="1" type="ORF">BJ554DRAFT_377</name>
</gene>
<name>A0A8H8A1S8_9FUNG</name>
<comment type="caution">
    <text evidence="1">The sequence shown here is derived from an EMBL/GenBank/DDBJ whole genome shotgun (WGS) entry which is preliminary data.</text>
</comment>
<accession>A0A8H8A1S8</accession>
<sequence length="74" mass="8244">MPTCEAEFIAGSAAAQKTVWLRSIVHGVSLTTNRPTPLMIDNTGVAELAADNKASRRSKHRYQIPPHDMVRSRW</sequence>
<proteinExistence type="predicted"/>
<reference evidence="1 2" key="1">
    <citation type="journal article" name="Sci. Rep.">
        <title>Genome-scale phylogenetic analyses confirm Olpidium as the closest living zoosporic fungus to the non-flagellated, terrestrial fungi.</title>
        <authorList>
            <person name="Chang Y."/>
            <person name="Rochon D."/>
            <person name="Sekimoto S."/>
            <person name="Wang Y."/>
            <person name="Chovatia M."/>
            <person name="Sandor L."/>
            <person name="Salamov A."/>
            <person name="Grigoriev I.V."/>
            <person name="Stajich J.E."/>
            <person name="Spatafora J.W."/>
        </authorList>
    </citation>
    <scope>NUCLEOTIDE SEQUENCE [LARGE SCALE GENOMIC DNA]</scope>
    <source>
        <strain evidence="1">S191</strain>
    </source>
</reference>
<dbReference type="Proteomes" id="UP000673691">
    <property type="component" value="Unassembled WGS sequence"/>
</dbReference>
<dbReference type="OrthoDB" id="3344688at2759"/>
<protein>
    <submittedName>
        <fullName evidence="1">Uncharacterized protein</fullName>
    </submittedName>
</protein>
<organism evidence="1 2">
    <name type="scientific">Olpidium bornovanus</name>
    <dbReference type="NCBI Taxonomy" id="278681"/>
    <lineage>
        <taxon>Eukaryota</taxon>
        <taxon>Fungi</taxon>
        <taxon>Fungi incertae sedis</taxon>
        <taxon>Olpidiomycota</taxon>
        <taxon>Olpidiomycotina</taxon>
        <taxon>Olpidiomycetes</taxon>
        <taxon>Olpidiales</taxon>
        <taxon>Olpidiaceae</taxon>
        <taxon>Olpidium</taxon>
    </lineage>
</organism>
<keyword evidence="2" id="KW-1185">Reference proteome</keyword>
<evidence type="ECO:0000313" key="1">
    <source>
        <dbReference type="EMBL" id="KAG5463307.1"/>
    </source>
</evidence>
<evidence type="ECO:0000313" key="2">
    <source>
        <dbReference type="Proteomes" id="UP000673691"/>
    </source>
</evidence>
<dbReference type="AlphaFoldDB" id="A0A8H8A1S8"/>